<evidence type="ECO:0000256" key="2">
    <source>
        <dbReference type="SAM" id="Coils"/>
    </source>
</evidence>
<dbReference type="FunFam" id="1.20.1270.60:FF:000102">
    <property type="entry name" value="WGS project CABT00000000 data, contig 2.23"/>
    <property type="match status" value="1"/>
</dbReference>
<dbReference type="GO" id="GO:0006897">
    <property type="term" value="P:endocytosis"/>
    <property type="evidence" value="ECO:0007669"/>
    <property type="project" value="UniProtKB-KW"/>
</dbReference>
<dbReference type="GO" id="GO:0030139">
    <property type="term" value="C:endocytic vesicle"/>
    <property type="evidence" value="ECO:0007669"/>
    <property type="project" value="TreeGrafter"/>
</dbReference>
<feature type="region of interest" description="Disordered" evidence="3">
    <location>
        <begin position="241"/>
        <end position="294"/>
    </location>
</feature>
<accession>A0A3N4J3T0</accession>
<dbReference type="GO" id="GO:0032153">
    <property type="term" value="C:cell division site"/>
    <property type="evidence" value="ECO:0007669"/>
    <property type="project" value="TreeGrafter"/>
</dbReference>
<dbReference type="InterPro" id="IPR049609">
    <property type="entry name" value="Syp1-like_MHD"/>
</dbReference>
<feature type="coiled-coil region" evidence="2">
    <location>
        <begin position="451"/>
        <end position="478"/>
    </location>
</feature>
<evidence type="ECO:0000256" key="1">
    <source>
        <dbReference type="ARBA" id="ARBA00022583"/>
    </source>
</evidence>
<keyword evidence="1" id="KW-0254">Endocytosis</keyword>
<dbReference type="GO" id="GO:0032185">
    <property type="term" value="P:septin cytoskeleton organization"/>
    <property type="evidence" value="ECO:0007669"/>
    <property type="project" value="TreeGrafter"/>
</dbReference>
<feature type="compositionally biased region" description="Gly residues" evidence="3">
    <location>
        <begin position="279"/>
        <end position="294"/>
    </location>
</feature>
<dbReference type="InterPro" id="IPR018808">
    <property type="entry name" value="Muniscin_C"/>
</dbReference>
<name>A0A3N4J3T0_9PEZI</name>
<keyword evidence="6" id="KW-1185">Reference proteome</keyword>
<evidence type="ECO:0000259" key="4">
    <source>
        <dbReference type="PROSITE" id="PS51072"/>
    </source>
</evidence>
<feature type="coiled-coil region" evidence="2">
    <location>
        <begin position="120"/>
        <end position="147"/>
    </location>
</feature>
<dbReference type="GO" id="GO:0005886">
    <property type="term" value="C:plasma membrane"/>
    <property type="evidence" value="ECO:0007669"/>
    <property type="project" value="TreeGrafter"/>
</dbReference>
<feature type="compositionally biased region" description="Acidic residues" evidence="3">
    <location>
        <begin position="814"/>
        <end position="823"/>
    </location>
</feature>
<dbReference type="CDD" id="cd09264">
    <property type="entry name" value="AP_Syp1_MHD"/>
    <property type="match status" value="1"/>
</dbReference>
<organism evidence="5 6">
    <name type="scientific">Choiromyces venosus 120613-1</name>
    <dbReference type="NCBI Taxonomy" id="1336337"/>
    <lineage>
        <taxon>Eukaryota</taxon>
        <taxon>Fungi</taxon>
        <taxon>Dikarya</taxon>
        <taxon>Ascomycota</taxon>
        <taxon>Pezizomycotina</taxon>
        <taxon>Pezizomycetes</taxon>
        <taxon>Pezizales</taxon>
        <taxon>Tuberaceae</taxon>
        <taxon>Choiromyces</taxon>
    </lineage>
</organism>
<dbReference type="Proteomes" id="UP000276215">
    <property type="component" value="Unassembled WGS sequence"/>
</dbReference>
<proteinExistence type="predicted"/>
<feature type="region of interest" description="Disordered" evidence="3">
    <location>
        <begin position="480"/>
        <end position="550"/>
    </location>
</feature>
<dbReference type="PROSITE" id="PS51072">
    <property type="entry name" value="MHD"/>
    <property type="match status" value="1"/>
</dbReference>
<dbReference type="EMBL" id="ML120464">
    <property type="protein sequence ID" value="RPA92825.1"/>
    <property type="molecule type" value="Genomic_DNA"/>
</dbReference>
<dbReference type="CDD" id="cd07650">
    <property type="entry name" value="F-BAR_Syp1p_like"/>
    <property type="match status" value="1"/>
</dbReference>
<reference evidence="5 6" key="1">
    <citation type="journal article" date="2018" name="Nat. Ecol. Evol.">
        <title>Pezizomycetes genomes reveal the molecular basis of ectomycorrhizal truffle lifestyle.</title>
        <authorList>
            <person name="Murat C."/>
            <person name="Payen T."/>
            <person name="Noel B."/>
            <person name="Kuo A."/>
            <person name="Morin E."/>
            <person name="Chen J."/>
            <person name="Kohler A."/>
            <person name="Krizsan K."/>
            <person name="Balestrini R."/>
            <person name="Da Silva C."/>
            <person name="Montanini B."/>
            <person name="Hainaut M."/>
            <person name="Levati E."/>
            <person name="Barry K.W."/>
            <person name="Belfiori B."/>
            <person name="Cichocki N."/>
            <person name="Clum A."/>
            <person name="Dockter R.B."/>
            <person name="Fauchery L."/>
            <person name="Guy J."/>
            <person name="Iotti M."/>
            <person name="Le Tacon F."/>
            <person name="Lindquist E.A."/>
            <person name="Lipzen A."/>
            <person name="Malagnac F."/>
            <person name="Mello A."/>
            <person name="Molinier V."/>
            <person name="Miyauchi S."/>
            <person name="Poulain J."/>
            <person name="Riccioni C."/>
            <person name="Rubini A."/>
            <person name="Sitrit Y."/>
            <person name="Splivallo R."/>
            <person name="Traeger S."/>
            <person name="Wang M."/>
            <person name="Zifcakova L."/>
            <person name="Wipf D."/>
            <person name="Zambonelli A."/>
            <person name="Paolocci F."/>
            <person name="Nowrousian M."/>
            <person name="Ottonello S."/>
            <person name="Baldrian P."/>
            <person name="Spatafora J.W."/>
            <person name="Henrissat B."/>
            <person name="Nagy L.G."/>
            <person name="Aury J.M."/>
            <person name="Wincker P."/>
            <person name="Grigoriev I.V."/>
            <person name="Bonfante P."/>
            <person name="Martin F.M."/>
        </authorList>
    </citation>
    <scope>NUCLEOTIDE SEQUENCE [LARGE SCALE GENOMIC DNA]</scope>
    <source>
        <strain evidence="5 6">120613-1</strain>
    </source>
</reference>
<feature type="compositionally biased region" description="Polar residues" evidence="3">
    <location>
        <begin position="347"/>
        <end position="360"/>
    </location>
</feature>
<evidence type="ECO:0000313" key="5">
    <source>
        <dbReference type="EMBL" id="RPA92825.1"/>
    </source>
</evidence>
<dbReference type="OrthoDB" id="331602at2759"/>
<evidence type="ECO:0000313" key="6">
    <source>
        <dbReference type="Proteomes" id="UP000276215"/>
    </source>
</evidence>
<dbReference type="Gene3D" id="1.20.1270.60">
    <property type="entry name" value="Arfaptin homology (AH) domain/BAR domain"/>
    <property type="match status" value="1"/>
</dbReference>
<protein>
    <recommendedName>
        <fullName evidence="4">MHD domain-containing protein</fullName>
    </recommendedName>
</protein>
<dbReference type="STRING" id="1336337.A0A3N4J3T0"/>
<feature type="compositionally biased region" description="Polar residues" evidence="3">
    <location>
        <begin position="391"/>
        <end position="409"/>
    </location>
</feature>
<dbReference type="Pfam" id="PF10291">
    <property type="entry name" value="muHD"/>
    <property type="match status" value="1"/>
</dbReference>
<dbReference type="AlphaFoldDB" id="A0A3N4J3T0"/>
<keyword evidence="2" id="KW-0175">Coiled coil</keyword>
<dbReference type="InterPro" id="IPR001060">
    <property type="entry name" value="FCH_dom"/>
</dbReference>
<dbReference type="SUPFAM" id="SSF103657">
    <property type="entry name" value="BAR/IMD domain-like"/>
    <property type="match status" value="1"/>
</dbReference>
<evidence type="ECO:0000256" key="3">
    <source>
        <dbReference type="SAM" id="MobiDB-lite"/>
    </source>
</evidence>
<feature type="compositionally biased region" description="Polar residues" evidence="3">
    <location>
        <begin position="255"/>
        <end position="271"/>
    </location>
</feature>
<dbReference type="PANTHER" id="PTHR23065">
    <property type="entry name" value="PROLINE-SERINE-THREONINE PHOSPHATASE INTERACTING PROTEIN 1"/>
    <property type="match status" value="1"/>
</dbReference>
<dbReference type="PANTHER" id="PTHR23065:SF54">
    <property type="entry name" value="SUPPRESSOR OF YEAST PROFILIN DELETION"/>
    <property type="match status" value="1"/>
</dbReference>
<dbReference type="SMART" id="SM00055">
    <property type="entry name" value="FCH"/>
    <property type="match status" value="1"/>
</dbReference>
<sequence length="864" mass="92316">MELSRLEYPGIVGSVHPTPAVKILKDRLHRVQVLNTEIADWLQERRRIEELYAQGLNKLAKRTLSGDGSDLGVFQGPWTRIVESTHAVASSHQEFAQRIEAEVERPLRDFTVRNQEWAGMKNLEMNMAAVAKTVDSAEEKVEKLKKRGPKAKAHQVAEAASAASNALAEWDSQAPFVFEKFQAADESRVNQLRDVLTTWQTLEVDQSQRSMQSAESTLNVILDINTEDEIRGFANKATIGKQRIERERSRTTSSGATTGMPSSTPSIVTDDSVSVQSSGSGGGSGGASGGGGGGLGLKRLGTVLRGRNRNSSIPYFHRSASPGKRSSEGLGIGKGHPPLPSPPTPTNNGFGPSRGENSSLMVPPGGSPPRPSTAPSIPPSPTQNGDAHPPASSTAAGPSQTLPTPSVLVTSEEPQKDAEGYTIPPPVHDIGGSALQDDEAAEEPSQPQFKVEIKNDVIQEEEEEADAALSKVATTLRAQNTVSRRNRGRRDARDVRNTMFIPSPTPEPVEGLPSSPPLTPIKFTPKSSAVASEAGSDTQSIRSSRSVTSLASSPIRHPELMEFGLSASLIESISMSFDTGAPTKTLVTGEIAVAYNPIEPVSPDQPPPVELVRMDNFSVLEKVAPNPAFILSVPDHAGEYKMSLANIHKTSVAFKYQVHVDEANVAVFAPMIATPVWRLESHQSSVIIHWKPNPSFRRLNGATGPFTMKNVIFTAGIEGAPATTCQSKPAGTFSRERGRLTWKLGDVLIDPAAGDEGARKLVARFLTEGQARATPVDMRWEICGEDANTAGSGLTLSFFDKSEKAEPTAAAEVEEADPFADEGGEVKSVAGADDDNEQEAVAAAAAWKVVNTARKVMGGKYVAV</sequence>
<dbReference type="Pfam" id="PF00611">
    <property type="entry name" value="FCH"/>
    <property type="match status" value="1"/>
</dbReference>
<feature type="compositionally biased region" description="Polar residues" evidence="3">
    <location>
        <begin position="525"/>
        <end position="539"/>
    </location>
</feature>
<feature type="region of interest" description="Disordered" evidence="3">
    <location>
        <begin position="308"/>
        <end position="451"/>
    </location>
</feature>
<gene>
    <name evidence="5" type="ORF">L873DRAFT_1847512</name>
</gene>
<feature type="compositionally biased region" description="Low complexity" evidence="3">
    <location>
        <begin position="540"/>
        <end position="550"/>
    </location>
</feature>
<feature type="domain" description="MHD" evidence="4">
    <location>
        <begin position="562"/>
        <end position="827"/>
    </location>
</feature>
<dbReference type="InterPro" id="IPR027267">
    <property type="entry name" value="AH/BAR_dom_sf"/>
</dbReference>
<feature type="compositionally biased region" description="Pro residues" evidence="3">
    <location>
        <begin position="365"/>
        <end position="381"/>
    </location>
</feature>
<feature type="region of interest" description="Disordered" evidence="3">
    <location>
        <begin position="814"/>
        <end position="833"/>
    </location>
</feature>
<dbReference type="InterPro" id="IPR028565">
    <property type="entry name" value="MHD"/>
</dbReference>